<comment type="caution">
    <text evidence="2">The sequence shown here is derived from an EMBL/GenBank/DDBJ whole genome shotgun (WGS) entry which is preliminary data.</text>
</comment>
<dbReference type="PANTHER" id="PTHR47829:SF1">
    <property type="entry name" value="HAD FAMILY PHOSPHATASE"/>
    <property type="match status" value="1"/>
</dbReference>
<dbReference type="GO" id="GO:0016740">
    <property type="term" value="F:transferase activity"/>
    <property type="evidence" value="ECO:0007669"/>
    <property type="project" value="UniProtKB-KW"/>
</dbReference>
<dbReference type="InterPro" id="IPR052898">
    <property type="entry name" value="ACAD10-like"/>
</dbReference>
<dbReference type="EMBL" id="SHBL01000002">
    <property type="protein sequence ID" value="RZO24861.1"/>
    <property type="molecule type" value="Genomic_DNA"/>
</dbReference>
<dbReference type="InterPro" id="IPR011009">
    <property type="entry name" value="Kinase-like_dom_sf"/>
</dbReference>
<dbReference type="Pfam" id="PF01636">
    <property type="entry name" value="APH"/>
    <property type="match status" value="1"/>
</dbReference>
<sequence>MNNQFSGTKEVADNLAFDLNALNIFLSNQDAGISEIHDYKQFKGGQSNPTYLLDSENNQYVLRRKPPGKLLKSAHAVDREYKVLTGLNSTNVPTPKTIVLCEDESVIGTAFYLMEYCSGNIYWDPVASELDITRRKKIFDQMNLGISRLHTQDYKDIGLEDYGKPGNYIERQTSRWTKQYFDSETEVLKSMHNLIDWLPKYTPEQKYTSIVHGDYRLDNVVFHDNDEIQAMLDWELSTIGDPLADFGYHCMLWHVGEISDDIAKTLGIHSEKEYVDLYLSRTKMQLESEWDFYIIFSLFKAAGICQGILGRVRDGTAASDFAVEMGKRAKIYANLGWEKAKRIT</sequence>
<gene>
    <name evidence="2" type="ORF">EVA99_00385</name>
</gene>
<dbReference type="Proteomes" id="UP000320146">
    <property type="component" value="Unassembled WGS sequence"/>
</dbReference>
<dbReference type="Gene3D" id="3.90.1200.10">
    <property type="match status" value="1"/>
</dbReference>
<name>A0A520MUG5_9GAMM</name>
<evidence type="ECO:0000313" key="2">
    <source>
        <dbReference type="EMBL" id="RZO24861.1"/>
    </source>
</evidence>
<dbReference type="Gene3D" id="3.30.200.20">
    <property type="entry name" value="Phosphorylase Kinase, domain 1"/>
    <property type="match status" value="1"/>
</dbReference>
<proteinExistence type="predicted"/>
<dbReference type="SUPFAM" id="SSF56112">
    <property type="entry name" value="Protein kinase-like (PK-like)"/>
    <property type="match status" value="1"/>
</dbReference>
<accession>A0A520MUG5</accession>
<dbReference type="CDD" id="cd05154">
    <property type="entry name" value="ACAD10_11_N-like"/>
    <property type="match status" value="1"/>
</dbReference>
<organism evidence="2 3">
    <name type="scientific">SAR86 cluster bacterium</name>
    <dbReference type="NCBI Taxonomy" id="2030880"/>
    <lineage>
        <taxon>Bacteria</taxon>
        <taxon>Pseudomonadati</taxon>
        <taxon>Pseudomonadota</taxon>
        <taxon>Gammaproteobacteria</taxon>
        <taxon>SAR86 cluster</taxon>
    </lineage>
</organism>
<protein>
    <submittedName>
        <fullName evidence="2">Phosphotransferase family protein</fullName>
    </submittedName>
</protein>
<dbReference type="PANTHER" id="PTHR47829">
    <property type="entry name" value="HYDROLASE, PUTATIVE (AFU_ORTHOLOGUE AFUA_1G12880)-RELATED"/>
    <property type="match status" value="1"/>
</dbReference>
<dbReference type="InterPro" id="IPR002575">
    <property type="entry name" value="Aminoglycoside_PTrfase"/>
</dbReference>
<evidence type="ECO:0000313" key="3">
    <source>
        <dbReference type="Proteomes" id="UP000320146"/>
    </source>
</evidence>
<keyword evidence="2" id="KW-0808">Transferase</keyword>
<feature type="domain" description="Aminoglycoside phosphotransferase" evidence="1">
    <location>
        <begin position="39"/>
        <end position="254"/>
    </location>
</feature>
<dbReference type="InterPro" id="IPR041726">
    <property type="entry name" value="ACAD10_11_N"/>
</dbReference>
<reference evidence="2 3" key="1">
    <citation type="submission" date="2019-02" db="EMBL/GenBank/DDBJ databases">
        <title>Prokaryotic population dynamics and viral predation in marine succession experiment using metagenomics: the confinement effect.</title>
        <authorList>
            <person name="Haro-Moreno J.M."/>
            <person name="Rodriguez-Valera F."/>
            <person name="Lopez-Perez M."/>
        </authorList>
    </citation>
    <scope>NUCLEOTIDE SEQUENCE [LARGE SCALE GENOMIC DNA]</scope>
    <source>
        <strain evidence="2">MED-G166</strain>
    </source>
</reference>
<evidence type="ECO:0000259" key="1">
    <source>
        <dbReference type="Pfam" id="PF01636"/>
    </source>
</evidence>
<dbReference type="AlphaFoldDB" id="A0A520MUG5"/>